<reference evidence="1" key="2">
    <citation type="submission" date="2020-09" db="EMBL/GenBank/DDBJ databases">
        <authorList>
            <person name="Sun Q."/>
            <person name="Zhou Y."/>
        </authorList>
    </citation>
    <scope>NUCLEOTIDE SEQUENCE</scope>
    <source>
        <strain evidence="1">CGMCC 1.15360</strain>
    </source>
</reference>
<proteinExistence type="predicted"/>
<dbReference type="RefSeq" id="WP_066774812.1">
    <property type="nucleotide sequence ID" value="NZ_BMIP01000010.1"/>
</dbReference>
<reference evidence="1" key="1">
    <citation type="journal article" date="2014" name="Int. J. Syst. Evol. Microbiol.">
        <title>Complete genome sequence of Corynebacterium casei LMG S-19264T (=DSM 44701T), isolated from a smear-ripened cheese.</title>
        <authorList>
            <consortium name="US DOE Joint Genome Institute (JGI-PGF)"/>
            <person name="Walter F."/>
            <person name="Albersmeier A."/>
            <person name="Kalinowski J."/>
            <person name="Ruckert C."/>
        </authorList>
    </citation>
    <scope>NUCLEOTIDE SEQUENCE</scope>
    <source>
        <strain evidence="1">CGMCC 1.15360</strain>
    </source>
</reference>
<evidence type="ECO:0000313" key="1">
    <source>
        <dbReference type="EMBL" id="GGD81100.1"/>
    </source>
</evidence>
<keyword evidence="2" id="KW-1185">Reference proteome</keyword>
<comment type="caution">
    <text evidence="1">The sequence shown here is derived from an EMBL/GenBank/DDBJ whole genome shotgun (WGS) entry which is preliminary data.</text>
</comment>
<organism evidence="1 2">
    <name type="scientific">Croceicoccus mobilis</name>
    <dbReference type="NCBI Taxonomy" id="1703339"/>
    <lineage>
        <taxon>Bacteria</taxon>
        <taxon>Pseudomonadati</taxon>
        <taxon>Pseudomonadota</taxon>
        <taxon>Alphaproteobacteria</taxon>
        <taxon>Sphingomonadales</taxon>
        <taxon>Erythrobacteraceae</taxon>
        <taxon>Croceicoccus</taxon>
    </lineage>
</organism>
<protein>
    <submittedName>
        <fullName evidence="1">Uncharacterized protein</fullName>
    </submittedName>
</protein>
<gene>
    <name evidence="1" type="ORF">GCM10010990_33810</name>
</gene>
<dbReference type="EMBL" id="BMIP01000010">
    <property type="protein sequence ID" value="GGD81100.1"/>
    <property type="molecule type" value="Genomic_DNA"/>
</dbReference>
<evidence type="ECO:0000313" key="2">
    <source>
        <dbReference type="Proteomes" id="UP000612349"/>
    </source>
</evidence>
<sequence length="234" mass="25611">MNAITPMNPVEKRIADETAVTLSHPISLGDQQQSATVIICRSRGGVGASTAASTIFCLADAEKKGTFIEVSGLTGYAFRAHKGAKFHVQNSNDLMAEILDSRIARFSELTIIELEPGRLEIVKDLYHLLGSTCAGPVHIIYVADENEDDPTFVGHLARAGLPIPMVVTKPTSAMRKSRVFVTLPRLGGDIKSSFYRDHSTLTQAISDSTQQGSKLMLNFELRAFRQQIEEYCRG</sequence>
<dbReference type="AlphaFoldDB" id="A0A916Z833"/>
<accession>A0A916Z833</accession>
<dbReference type="Proteomes" id="UP000612349">
    <property type="component" value="Unassembled WGS sequence"/>
</dbReference>
<name>A0A916Z833_9SPHN</name>
<dbReference type="OrthoDB" id="9822394at2"/>